<reference evidence="12" key="1">
    <citation type="submission" date="2018-05" db="EMBL/GenBank/DDBJ databases">
        <title>Reclassification of Methylarcula marina and Methylarcula terricola as Paracoccus methylarcula sp.nov., comb.nov. and Paracoccus terricola comb.nov.</title>
        <authorList>
            <person name="Shmareva M.N."/>
            <person name="Doronina N.V."/>
            <person name="Vasilenko O.V."/>
            <person name="Tarlachkov S.V."/>
            <person name="Trotsenko Y.A."/>
        </authorList>
    </citation>
    <scope>NUCLEOTIDE SEQUENCE [LARGE SCALE GENOMIC DNA]</scope>
    <source>
        <strain evidence="12">VKM B-2159</strain>
    </source>
</reference>
<keyword evidence="10" id="KW-0472">Membrane</keyword>
<dbReference type="GO" id="GO:0006826">
    <property type="term" value="P:iron ion transport"/>
    <property type="evidence" value="ECO:0007669"/>
    <property type="project" value="UniProtKB-KW"/>
</dbReference>
<evidence type="ECO:0000259" key="11">
    <source>
        <dbReference type="PROSITE" id="PS50893"/>
    </source>
</evidence>
<evidence type="ECO:0000256" key="10">
    <source>
        <dbReference type="ARBA" id="ARBA00023136"/>
    </source>
</evidence>
<dbReference type="Pfam" id="PF00005">
    <property type="entry name" value="ABC_tran"/>
    <property type="match status" value="1"/>
</dbReference>
<evidence type="ECO:0000256" key="6">
    <source>
        <dbReference type="ARBA" id="ARBA00022741"/>
    </source>
</evidence>
<keyword evidence="8" id="KW-0408">Iron</keyword>
<comment type="similarity">
    <text evidence="2">Belongs to the ABC transporter superfamily.</text>
</comment>
<dbReference type="PANTHER" id="PTHR42771">
    <property type="entry name" value="IRON(3+)-HYDROXAMATE IMPORT ATP-BINDING PROTEIN FHUC"/>
    <property type="match status" value="1"/>
</dbReference>
<organism evidence="12 13">
    <name type="scientific">Paracoccus methylarcula</name>
    <dbReference type="NCBI Taxonomy" id="72022"/>
    <lineage>
        <taxon>Bacteria</taxon>
        <taxon>Pseudomonadati</taxon>
        <taxon>Pseudomonadota</taxon>
        <taxon>Alphaproteobacteria</taxon>
        <taxon>Rhodobacterales</taxon>
        <taxon>Paracoccaceae</taxon>
        <taxon>Paracoccus</taxon>
    </lineage>
</organism>
<dbReference type="FunFam" id="3.40.50.300:FF:000134">
    <property type="entry name" value="Iron-enterobactin ABC transporter ATP-binding protein"/>
    <property type="match status" value="1"/>
</dbReference>
<dbReference type="PANTHER" id="PTHR42771:SF2">
    <property type="entry name" value="IRON(3+)-HYDROXAMATE IMPORT ATP-BINDING PROTEIN FHUC"/>
    <property type="match status" value="1"/>
</dbReference>
<name>A0A422QZ95_9RHOB</name>
<dbReference type="GO" id="GO:0005886">
    <property type="term" value="C:plasma membrane"/>
    <property type="evidence" value="ECO:0007669"/>
    <property type="project" value="UniProtKB-SubCell"/>
</dbReference>
<keyword evidence="5" id="KW-0410">Iron transport</keyword>
<keyword evidence="6" id="KW-0547">Nucleotide-binding</keyword>
<dbReference type="GO" id="GO:0016887">
    <property type="term" value="F:ATP hydrolysis activity"/>
    <property type="evidence" value="ECO:0007669"/>
    <property type="project" value="InterPro"/>
</dbReference>
<evidence type="ECO:0000313" key="13">
    <source>
        <dbReference type="Proteomes" id="UP000238137"/>
    </source>
</evidence>
<keyword evidence="4" id="KW-1003">Cell membrane</keyword>
<dbReference type="InterPro" id="IPR003593">
    <property type="entry name" value="AAA+_ATPase"/>
</dbReference>
<dbReference type="Gene3D" id="3.40.50.300">
    <property type="entry name" value="P-loop containing nucleotide triphosphate hydrolases"/>
    <property type="match status" value="1"/>
</dbReference>
<evidence type="ECO:0000256" key="2">
    <source>
        <dbReference type="ARBA" id="ARBA00005417"/>
    </source>
</evidence>
<evidence type="ECO:0000256" key="9">
    <source>
        <dbReference type="ARBA" id="ARBA00023065"/>
    </source>
</evidence>
<dbReference type="AlphaFoldDB" id="A0A422QZ95"/>
<evidence type="ECO:0000313" key="12">
    <source>
        <dbReference type="EMBL" id="RNF35304.1"/>
    </source>
</evidence>
<dbReference type="InterPro" id="IPR003439">
    <property type="entry name" value="ABC_transporter-like_ATP-bd"/>
</dbReference>
<keyword evidence="7 12" id="KW-0067">ATP-binding</keyword>
<evidence type="ECO:0000256" key="4">
    <source>
        <dbReference type="ARBA" id="ARBA00022475"/>
    </source>
</evidence>
<comment type="subcellular location">
    <subcellularLocation>
        <location evidence="1">Cell membrane</location>
        <topology evidence="1">Peripheral membrane protein</topology>
    </subcellularLocation>
</comment>
<evidence type="ECO:0000256" key="5">
    <source>
        <dbReference type="ARBA" id="ARBA00022496"/>
    </source>
</evidence>
<comment type="caution">
    <text evidence="12">The sequence shown here is derived from an EMBL/GenBank/DDBJ whole genome shotgun (WGS) entry which is preliminary data.</text>
</comment>
<evidence type="ECO:0000256" key="3">
    <source>
        <dbReference type="ARBA" id="ARBA00022448"/>
    </source>
</evidence>
<dbReference type="PROSITE" id="PS00211">
    <property type="entry name" value="ABC_TRANSPORTER_1"/>
    <property type="match status" value="1"/>
</dbReference>
<evidence type="ECO:0000256" key="1">
    <source>
        <dbReference type="ARBA" id="ARBA00004202"/>
    </source>
</evidence>
<dbReference type="InterPro" id="IPR051535">
    <property type="entry name" value="Siderophore_ABC-ATPase"/>
</dbReference>
<dbReference type="PROSITE" id="PS50893">
    <property type="entry name" value="ABC_TRANSPORTER_2"/>
    <property type="match status" value="1"/>
</dbReference>
<keyword evidence="9" id="KW-0406">Ion transport</keyword>
<gene>
    <name evidence="12" type="ORF">A7A09_006820</name>
</gene>
<accession>A0A422QZ95</accession>
<dbReference type="SUPFAM" id="SSF52540">
    <property type="entry name" value="P-loop containing nucleoside triphosphate hydrolases"/>
    <property type="match status" value="1"/>
</dbReference>
<evidence type="ECO:0000256" key="7">
    <source>
        <dbReference type="ARBA" id="ARBA00022840"/>
    </source>
</evidence>
<proteinExistence type="inferred from homology"/>
<dbReference type="CDD" id="cd03214">
    <property type="entry name" value="ABC_Iron-Siderophores_B12_Hemin"/>
    <property type="match status" value="1"/>
</dbReference>
<protein>
    <submittedName>
        <fullName evidence="12">ABC transporter ATP-binding protein</fullName>
    </submittedName>
</protein>
<keyword evidence="13" id="KW-1185">Reference proteome</keyword>
<dbReference type="InterPro" id="IPR017871">
    <property type="entry name" value="ABC_transporter-like_CS"/>
</dbReference>
<dbReference type="Proteomes" id="UP000238137">
    <property type="component" value="Unassembled WGS sequence"/>
</dbReference>
<feature type="domain" description="ABC transporter" evidence="11">
    <location>
        <begin position="18"/>
        <end position="253"/>
    </location>
</feature>
<sequence>MTFLLWIKSDAGKERFVLEATGLEAAYGKQKVLHGLSLRIAAGRLTALVGPNGCGKSTFLRAIMGFVPLTAGQVTLDGKPLPRDRRALARRIAYLPQEAHCPDYLTLGELVELAGFARYATFAGPTERDRELFRSALRTVGLIDLAHRPVNSLSGGQRQRAWIAMVLAQDAEIILMDEPVNHLDMKYQYATLGLVQRLTREHGKTVVAVLHDLNLTAAFADEVAMLADGRLVAHGPVEHTVTESNIARVFDLGADVITHAGRRICMPHLKIPA</sequence>
<dbReference type="OrthoDB" id="9805601at2"/>
<dbReference type="SMART" id="SM00382">
    <property type="entry name" value="AAA"/>
    <property type="match status" value="1"/>
</dbReference>
<dbReference type="EMBL" id="PXNQ02000003">
    <property type="protein sequence ID" value="RNF35304.1"/>
    <property type="molecule type" value="Genomic_DNA"/>
</dbReference>
<dbReference type="InterPro" id="IPR027417">
    <property type="entry name" value="P-loop_NTPase"/>
</dbReference>
<dbReference type="GO" id="GO:0005524">
    <property type="term" value="F:ATP binding"/>
    <property type="evidence" value="ECO:0007669"/>
    <property type="project" value="UniProtKB-KW"/>
</dbReference>
<keyword evidence="3" id="KW-0813">Transport</keyword>
<evidence type="ECO:0000256" key="8">
    <source>
        <dbReference type="ARBA" id="ARBA00023004"/>
    </source>
</evidence>